<dbReference type="GO" id="GO:0006355">
    <property type="term" value="P:regulation of DNA-templated transcription"/>
    <property type="evidence" value="ECO:0007669"/>
    <property type="project" value="InterPro"/>
</dbReference>
<protein>
    <submittedName>
        <fullName evidence="7">Homeobox protein TGIF2</fullName>
    </submittedName>
</protein>
<feature type="region of interest" description="Disordered" evidence="5">
    <location>
        <begin position="399"/>
        <end position="430"/>
    </location>
</feature>
<dbReference type="CDD" id="cd00086">
    <property type="entry name" value="homeodomain"/>
    <property type="match status" value="1"/>
</dbReference>
<dbReference type="EMBL" id="LXWW01000001">
    <property type="protein sequence ID" value="OAO18232.1"/>
    <property type="molecule type" value="Genomic_DNA"/>
</dbReference>
<evidence type="ECO:0000256" key="3">
    <source>
        <dbReference type="ARBA" id="ARBA00023242"/>
    </source>
</evidence>
<name>A0A196SQ00_BLAHN</name>
<feature type="compositionally biased region" description="Acidic residues" evidence="5">
    <location>
        <begin position="220"/>
        <end position="233"/>
    </location>
</feature>
<comment type="caution">
    <text evidence="7">The sequence shown here is derived from an EMBL/GenBank/DDBJ whole genome shotgun (WGS) entry which is preliminary data.</text>
</comment>
<dbReference type="GO" id="GO:0005634">
    <property type="term" value="C:nucleus"/>
    <property type="evidence" value="ECO:0007669"/>
    <property type="project" value="UniProtKB-SubCell"/>
</dbReference>
<keyword evidence="2 4" id="KW-0371">Homeobox</keyword>
<feature type="compositionally biased region" description="Basic residues" evidence="5">
    <location>
        <begin position="247"/>
        <end position="265"/>
    </location>
</feature>
<dbReference type="InterPro" id="IPR009057">
    <property type="entry name" value="Homeodomain-like_sf"/>
</dbReference>
<dbReference type="InterPro" id="IPR001356">
    <property type="entry name" value="HD"/>
</dbReference>
<dbReference type="OrthoDB" id="10056939at2759"/>
<evidence type="ECO:0000256" key="5">
    <source>
        <dbReference type="SAM" id="MobiDB-lite"/>
    </source>
</evidence>
<evidence type="ECO:0000256" key="1">
    <source>
        <dbReference type="ARBA" id="ARBA00023125"/>
    </source>
</evidence>
<dbReference type="PROSITE" id="PS50071">
    <property type="entry name" value="HOMEOBOX_2"/>
    <property type="match status" value="1"/>
</dbReference>
<evidence type="ECO:0000313" key="8">
    <source>
        <dbReference type="Proteomes" id="UP000078348"/>
    </source>
</evidence>
<keyword evidence="8" id="KW-1185">Reference proteome</keyword>
<dbReference type="Pfam" id="PF05920">
    <property type="entry name" value="Homeobox_KN"/>
    <property type="match status" value="1"/>
</dbReference>
<dbReference type="PANTHER" id="PTHR11850">
    <property type="entry name" value="HOMEOBOX PROTEIN TRANSCRIPTION FACTORS"/>
    <property type="match status" value="1"/>
</dbReference>
<evidence type="ECO:0000259" key="6">
    <source>
        <dbReference type="PROSITE" id="PS50071"/>
    </source>
</evidence>
<dbReference type="Gene3D" id="1.10.10.60">
    <property type="entry name" value="Homeodomain-like"/>
    <property type="match status" value="1"/>
</dbReference>
<feature type="region of interest" description="Disordered" evidence="5">
    <location>
        <begin position="210"/>
        <end position="300"/>
    </location>
</feature>
<accession>A0A196SQ00</accession>
<dbReference type="SUPFAM" id="SSF46689">
    <property type="entry name" value="Homeodomain-like"/>
    <property type="match status" value="1"/>
</dbReference>
<proteinExistence type="predicted"/>
<keyword evidence="3 4" id="KW-0539">Nucleus</keyword>
<comment type="subcellular location">
    <subcellularLocation>
        <location evidence="4">Nucleus</location>
    </subcellularLocation>
</comment>
<organism evidence="7 8">
    <name type="scientific">Blastocystis sp. subtype 1 (strain ATCC 50177 / NandII)</name>
    <dbReference type="NCBI Taxonomy" id="478820"/>
    <lineage>
        <taxon>Eukaryota</taxon>
        <taxon>Sar</taxon>
        <taxon>Stramenopiles</taxon>
        <taxon>Bigyra</taxon>
        <taxon>Opalozoa</taxon>
        <taxon>Opalinata</taxon>
        <taxon>Blastocystidae</taxon>
        <taxon>Blastocystis</taxon>
    </lineage>
</organism>
<keyword evidence="1 4" id="KW-0238">DNA-binding</keyword>
<gene>
    <name evidence="7" type="ORF">AV274_0014</name>
</gene>
<evidence type="ECO:0000313" key="7">
    <source>
        <dbReference type="EMBL" id="OAO18232.1"/>
    </source>
</evidence>
<dbReference type="SMART" id="SM00389">
    <property type="entry name" value="HOX"/>
    <property type="match status" value="1"/>
</dbReference>
<sequence>MNDSNQSGRSESTIEMEIYQDDIQNCIALSVDSRIEKMVELTSDIEELLGLQSDKEFRMQRVNLFRQRAVAEGIPPVLDPEFSVKVENYCSLLQSKKAILLSMYKCCEDFCLAMHNELEAINQSFANNPEERAAFVDNYMRSSCSRSRCSKLASGKHQRRNRLPSHALSILWDFVRTHKKNPYPSTQQKEALARQTNLTMTQIRNWFTNTRKRKLSQAPESDEDYSIGSDNEDSYPSPPPEESAGRRSLKRRAVGRNAKTAKARKQSVDLTPVLPLPFAPNAVPDDAPQNRTANASHASHAGRWIQHAEGGMLSSVDGGKSSEKMEEAEAPLEMKTESASHVGTPRFDRDFSLFEPGSIPNSGIGFSLSHFSDDPLLLGLSLGDLQDNEFFNNNPIAMRKKDGEEGEAIPPHLDEERVDMNSDTIVPSSV</sequence>
<dbReference type="Proteomes" id="UP000078348">
    <property type="component" value="Unassembled WGS sequence"/>
</dbReference>
<feature type="DNA-binding region" description="Homeobox" evidence="4">
    <location>
        <begin position="156"/>
        <end position="218"/>
    </location>
</feature>
<dbReference type="InterPro" id="IPR050224">
    <property type="entry name" value="TALE_homeobox"/>
</dbReference>
<dbReference type="GO" id="GO:0003677">
    <property type="term" value="F:DNA binding"/>
    <property type="evidence" value="ECO:0007669"/>
    <property type="project" value="UniProtKB-UniRule"/>
</dbReference>
<evidence type="ECO:0000256" key="2">
    <source>
        <dbReference type="ARBA" id="ARBA00023155"/>
    </source>
</evidence>
<reference evidence="7 8" key="1">
    <citation type="submission" date="2016-05" db="EMBL/GenBank/DDBJ databases">
        <title>Nuclear genome of Blastocystis sp. subtype 1 NandII.</title>
        <authorList>
            <person name="Gentekaki E."/>
            <person name="Curtis B."/>
            <person name="Stairs C."/>
            <person name="Eme L."/>
            <person name="Herman E."/>
            <person name="Klimes V."/>
            <person name="Arias M.C."/>
            <person name="Elias M."/>
            <person name="Hilliou F."/>
            <person name="Klute M."/>
            <person name="Malik S.-B."/>
            <person name="Pightling A."/>
            <person name="Rachubinski R."/>
            <person name="Salas D."/>
            <person name="Schlacht A."/>
            <person name="Suga H."/>
            <person name="Archibald J."/>
            <person name="Ball S.G."/>
            <person name="Clark G."/>
            <person name="Dacks J."/>
            <person name="Van Der Giezen M."/>
            <person name="Tsaousis A."/>
            <person name="Roger A."/>
        </authorList>
    </citation>
    <scope>NUCLEOTIDE SEQUENCE [LARGE SCALE GENOMIC DNA]</scope>
    <source>
        <strain evidence="8">ATCC 50177 / NandII</strain>
    </source>
</reference>
<evidence type="ECO:0000256" key="4">
    <source>
        <dbReference type="PROSITE-ProRule" id="PRU00108"/>
    </source>
</evidence>
<feature type="domain" description="Homeobox" evidence="6">
    <location>
        <begin position="154"/>
        <end position="217"/>
    </location>
</feature>
<dbReference type="InterPro" id="IPR008422">
    <property type="entry name" value="KN_HD"/>
</dbReference>
<dbReference type="AlphaFoldDB" id="A0A196SQ00"/>
<dbReference type="STRING" id="478820.A0A196SQ00"/>
<feature type="compositionally biased region" description="Polar residues" evidence="5">
    <location>
        <begin position="421"/>
        <end position="430"/>
    </location>
</feature>